<evidence type="ECO:0000313" key="2">
    <source>
        <dbReference type="EMBL" id="PSN67827.1"/>
    </source>
</evidence>
<name>A0A2T2NQW1_CORCC</name>
<dbReference type="Proteomes" id="UP000240883">
    <property type="component" value="Unassembled WGS sequence"/>
</dbReference>
<protein>
    <submittedName>
        <fullName evidence="2">Uncharacterized protein</fullName>
    </submittedName>
</protein>
<gene>
    <name evidence="2" type="ORF">BS50DRAFT_349953</name>
</gene>
<proteinExistence type="predicted"/>
<evidence type="ECO:0000256" key="1">
    <source>
        <dbReference type="SAM" id="MobiDB-lite"/>
    </source>
</evidence>
<keyword evidence="3" id="KW-1185">Reference proteome</keyword>
<accession>A0A2T2NQW1</accession>
<reference evidence="2 3" key="1">
    <citation type="journal article" date="2018" name="Front. Microbiol.">
        <title>Genome-Wide Analysis of Corynespora cassiicola Leaf Fall Disease Putative Effectors.</title>
        <authorList>
            <person name="Lopez D."/>
            <person name="Ribeiro S."/>
            <person name="Label P."/>
            <person name="Fumanal B."/>
            <person name="Venisse J.S."/>
            <person name="Kohler A."/>
            <person name="de Oliveira R.R."/>
            <person name="Labutti K."/>
            <person name="Lipzen A."/>
            <person name="Lail K."/>
            <person name="Bauer D."/>
            <person name="Ohm R.A."/>
            <person name="Barry K.W."/>
            <person name="Spatafora J."/>
            <person name="Grigoriev I.V."/>
            <person name="Martin F.M."/>
            <person name="Pujade-Renaud V."/>
        </authorList>
    </citation>
    <scope>NUCLEOTIDE SEQUENCE [LARGE SCALE GENOMIC DNA]</scope>
    <source>
        <strain evidence="2 3">Philippines</strain>
    </source>
</reference>
<dbReference type="AlphaFoldDB" id="A0A2T2NQW1"/>
<feature type="region of interest" description="Disordered" evidence="1">
    <location>
        <begin position="132"/>
        <end position="153"/>
    </location>
</feature>
<dbReference type="EMBL" id="KZ678134">
    <property type="protein sequence ID" value="PSN67827.1"/>
    <property type="molecule type" value="Genomic_DNA"/>
</dbReference>
<organism evidence="2 3">
    <name type="scientific">Corynespora cassiicola Philippines</name>
    <dbReference type="NCBI Taxonomy" id="1448308"/>
    <lineage>
        <taxon>Eukaryota</taxon>
        <taxon>Fungi</taxon>
        <taxon>Dikarya</taxon>
        <taxon>Ascomycota</taxon>
        <taxon>Pezizomycotina</taxon>
        <taxon>Dothideomycetes</taxon>
        <taxon>Pleosporomycetidae</taxon>
        <taxon>Pleosporales</taxon>
        <taxon>Corynesporascaceae</taxon>
        <taxon>Corynespora</taxon>
    </lineage>
</organism>
<evidence type="ECO:0000313" key="3">
    <source>
        <dbReference type="Proteomes" id="UP000240883"/>
    </source>
</evidence>
<sequence length="238" mass="25867">MNWRTAAMPSSATSTAGRSASSCYAIRSVVKVSTGTLHMYGGHLEGIVLSEGCHISGCCLSLRRLRHGSVSGMVERRRGRRGRRWTADSPLLHMQEDDGWGCMVLRGGRLHVLQECLGTPHVRAGRARVWSRQKGRGCEPRPGSANERRRGGSELFAARASDLGPCRRDRERPDSHPRFSLSIARPSGDAVDALSPRRPPVCAASRCRVFCGKWTTMPTVLAELAAPPAASAARRQAS</sequence>